<feature type="region of interest" description="Disordered" evidence="1">
    <location>
        <begin position="151"/>
        <end position="172"/>
    </location>
</feature>
<reference evidence="2" key="1">
    <citation type="submission" date="2020-05" db="EMBL/GenBank/DDBJ databases">
        <title>Mycena genomes resolve the evolution of fungal bioluminescence.</title>
        <authorList>
            <person name="Tsai I.J."/>
        </authorList>
    </citation>
    <scope>NUCLEOTIDE SEQUENCE</scope>
    <source>
        <strain evidence="2">160909Yilan</strain>
    </source>
</reference>
<name>A0A8H7CS96_9AGAR</name>
<evidence type="ECO:0000313" key="3">
    <source>
        <dbReference type="Proteomes" id="UP000623467"/>
    </source>
</evidence>
<dbReference type="AlphaFoldDB" id="A0A8H7CS96"/>
<evidence type="ECO:0000313" key="2">
    <source>
        <dbReference type="EMBL" id="KAF7348429.1"/>
    </source>
</evidence>
<evidence type="ECO:0000256" key="1">
    <source>
        <dbReference type="SAM" id="MobiDB-lite"/>
    </source>
</evidence>
<dbReference type="EMBL" id="JACAZH010000017">
    <property type="protein sequence ID" value="KAF7348429.1"/>
    <property type="molecule type" value="Genomic_DNA"/>
</dbReference>
<organism evidence="2 3">
    <name type="scientific">Mycena sanguinolenta</name>
    <dbReference type="NCBI Taxonomy" id="230812"/>
    <lineage>
        <taxon>Eukaryota</taxon>
        <taxon>Fungi</taxon>
        <taxon>Dikarya</taxon>
        <taxon>Basidiomycota</taxon>
        <taxon>Agaricomycotina</taxon>
        <taxon>Agaricomycetes</taxon>
        <taxon>Agaricomycetidae</taxon>
        <taxon>Agaricales</taxon>
        <taxon>Marasmiineae</taxon>
        <taxon>Mycenaceae</taxon>
        <taxon>Mycena</taxon>
    </lineage>
</organism>
<proteinExistence type="predicted"/>
<gene>
    <name evidence="2" type="ORF">MSAN_01797200</name>
</gene>
<feature type="compositionally biased region" description="Basic and acidic residues" evidence="1">
    <location>
        <begin position="151"/>
        <end position="164"/>
    </location>
</feature>
<protein>
    <submittedName>
        <fullName evidence="2">Structural maintenance of chromosomes protein 6</fullName>
    </submittedName>
</protein>
<accession>A0A8H7CS96</accession>
<dbReference type="OrthoDB" id="10072614at2759"/>
<comment type="caution">
    <text evidence="2">The sequence shown here is derived from an EMBL/GenBank/DDBJ whole genome shotgun (WGS) entry which is preliminary data.</text>
</comment>
<dbReference type="Proteomes" id="UP000623467">
    <property type="component" value="Unassembled WGS sequence"/>
</dbReference>
<sequence length="172" mass="19589">MNIQVDNPMNVLTQDAARQFLSASALQKSTSSFFAVLSFPNFPKILTQKKEAIPDLKAAYREANNRYAEASKAREQKKKKKKEMLAKVEEAAKQEKRLPKIEENIKKAEDKLAVSTMGSESWNGYIKHVVSQVKTVDSQIAQYKAAIAKENERLEKDTESKRQETQVVNWRA</sequence>
<keyword evidence="3" id="KW-1185">Reference proteome</keyword>